<dbReference type="eggNOG" id="KOG0516">
    <property type="taxonomic scope" value="Eukaryota"/>
</dbReference>
<organism evidence="2 3">
    <name type="scientific">Nematostella vectensis</name>
    <name type="common">Starlet sea anemone</name>
    <dbReference type="NCBI Taxonomy" id="45351"/>
    <lineage>
        <taxon>Eukaryota</taxon>
        <taxon>Metazoa</taxon>
        <taxon>Cnidaria</taxon>
        <taxon>Anthozoa</taxon>
        <taxon>Hexacorallia</taxon>
        <taxon>Actiniaria</taxon>
        <taxon>Edwardsiidae</taxon>
        <taxon>Nematostella</taxon>
    </lineage>
</organism>
<accession>A7STY7</accession>
<dbReference type="PANTHER" id="PTHR46756">
    <property type="entry name" value="TRANSGELIN"/>
    <property type="match status" value="1"/>
</dbReference>
<dbReference type="GO" id="GO:0051764">
    <property type="term" value="P:actin crosslink formation"/>
    <property type="evidence" value="ECO:0000318"/>
    <property type="project" value="GO_Central"/>
</dbReference>
<dbReference type="PROSITE" id="PS50021">
    <property type="entry name" value="CH"/>
    <property type="match status" value="1"/>
</dbReference>
<dbReference type="GO" id="GO:0051015">
    <property type="term" value="F:actin filament binding"/>
    <property type="evidence" value="ECO:0000318"/>
    <property type="project" value="GO_Central"/>
</dbReference>
<dbReference type="EMBL" id="DS469804">
    <property type="protein sequence ID" value="EDO32825.1"/>
    <property type="molecule type" value="Genomic_DNA"/>
</dbReference>
<dbReference type="AlphaFoldDB" id="A7STY7"/>
<gene>
    <name evidence="2" type="ORF">NEMVEDRAFT_v1g193524</name>
</gene>
<reference evidence="2 3" key="1">
    <citation type="journal article" date="2007" name="Science">
        <title>Sea anemone genome reveals ancestral eumetazoan gene repertoire and genomic organization.</title>
        <authorList>
            <person name="Putnam N.H."/>
            <person name="Srivastava M."/>
            <person name="Hellsten U."/>
            <person name="Dirks B."/>
            <person name="Chapman J."/>
            <person name="Salamov A."/>
            <person name="Terry A."/>
            <person name="Shapiro H."/>
            <person name="Lindquist E."/>
            <person name="Kapitonov V.V."/>
            <person name="Jurka J."/>
            <person name="Genikhovich G."/>
            <person name="Grigoriev I.V."/>
            <person name="Lucas S.M."/>
            <person name="Steele R.E."/>
            <person name="Finnerty J.R."/>
            <person name="Technau U."/>
            <person name="Martindale M.Q."/>
            <person name="Rokhsar D.S."/>
        </authorList>
    </citation>
    <scope>NUCLEOTIDE SEQUENCE [LARGE SCALE GENOMIC DNA]</scope>
    <source>
        <strain evidence="3">CH2 X CH6</strain>
    </source>
</reference>
<protein>
    <recommendedName>
        <fullName evidence="1">Calponin-homology (CH) domain-containing protein</fullName>
    </recommendedName>
</protein>
<feature type="domain" description="Calponin-homology (CH)" evidence="1">
    <location>
        <begin position="47"/>
        <end position="177"/>
    </location>
</feature>
<dbReference type="SMART" id="SM00033">
    <property type="entry name" value="CH"/>
    <property type="match status" value="1"/>
</dbReference>
<dbReference type="PANTHER" id="PTHR46756:SF13">
    <property type="entry name" value="GROWTH ARREST-SPECIFIC PROTEIN 2"/>
    <property type="match status" value="1"/>
</dbReference>
<keyword evidence="3" id="KW-1185">Reference proteome</keyword>
<dbReference type="PhylomeDB" id="A7STY7"/>
<name>A7STY7_NEMVE</name>
<dbReference type="Gene3D" id="1.10.418.10">
    <property type="entry name" value="Calponin-like domain"/>
    <property type="match status" value="1"/>
</dbReference>
<dbReference type="HOGENOM" id="CLU_1351905_0_0_1"/>
<evidence type="ECO:0000259" key="1">
    <source>
        <dbReference type="PROSITE" id="PS50021"/>
    </source>
</evidence>
<dbReference type="InParanoid" id="A7STY7"/>
<dbReference type="Pfam" id="PF00307">
    <property type="entry name" value="CH"/>
    <property type="match status" value="1"/>
</dbReference>
<feature type="non-terminal residue" evidence="2">
    <location>
        <position position="203"/>
    </location>
</feature>
<dbReference type="CDD" id="cd21204">
    <property type="entry name" value="CH_GAS2-like"/>
    <property type="match status" value="1"/>
</dbReference>
<dbReference type="InterPro" id="IPR001715">
    <property type="entry name" value="CH_dom"/>
</dbReference>
<dbReference type="KEGG" id="nve:5503992"/>
<dbReference type="InterPro" id="IPR036872">
    <property type="entry name" value="CH_dom_sf"/>
</dbReference>
<proteinExistence type="predicted"/>
<dbReference type="OrthoDB" id="206130at2759"/>
<evidence type="ECO:0000313" key="2">
    <source>
        <dbReference type="EMBL" id="EDO32825.1"/>
    </source>
</evidence>
<evidence type="ECO:0000313" key="3">
    <source>
        <dbReference type="Proteomes" id="UP000001593"/>
    </source>
</evidence>
<sequence>MDLGSPVSSELTLDVTCTPRNRANLRRLKTNSVQSFQRWEKENELLYAMIEDETAWLAKLFTEIIITPDFFFYALEDGTLLCKLANYIQEMADTYGQKHNTHVPGKKIKFKESKRGHRESKLFHSRENVQKFLTWCRWHDIPEAILFESNDVVLVDECRTGGREIVICLMEIARRVIKYEIKQVPKLIQLEQEIDEEEANDSE</sequence>
<dbReference type="STRING" id="45351.A7STY7"/>
<dbReference type="Proteomes" id="UP000001593">
    <property type="component" value="Unassembled WGS sequence"/>
</dbReference>
<dbReference type="SUPFAM" id="SSF47576">
    <property type="entry name" value="Calponin-homology domain, CH-domain"/>
    <property type="match status" value="1"/>
</dbReference>